<reference evidence="2" key="1">
    <citation type="submission" date="2021-01" db="EMBL/GenBank/DDBJ databases">
        <authorList>
            <person name="Corre E."/>
            <person name="Pelletier E."/>
            <person name="Niang G."/>
            <person name="Scheremetjew M."/>
            <person name="Finn R."/>
            <person name="Kale V."/>
            <person name="Holt S."/>
            <person name="Cochrane G."/>
            <person name="Meng A."/>
            <person name="Brown T."/>
            <person name="Cohen L."/>
        </authorList>
    </citation>
    <scope>NUCLEOTIDE SEQUENCE</scope>
    <source>
        <strain evidence="2">CCCM811</strain>
    </source>
</reference>
<evidence type="ECO:0000313" key="2">
    <source>
        <dbReference type="EMBL" id="CAE0680589.1"/>
    </source>
</evidence>
<feature type="compositionally biased region" description="Basic and acidic residues" evidence="1">
    <location>
        <begin position="93"/>
        <end position="104"/>
    </location>
</feature>
<dbReference type="EMBL" id="HBIV01046306">
    <property type="protein sequence ID" value="CAE0680589.1"/>
    <property type="molecule type" value="Transcribed_RNA"/>
</dbReference>
<evidence type="ECO:0000256" key="1">
    <source>
        <dbReference type="SAM" id="MobiDB-lite"/>
    </source>
</evidence>
<feature type="compositionally biased region" description="Basic residues" evidence="1">
    <location>
        <begin position="79"/>
        <end position="92"/>
    </location>
</feature>
<name>A0A7S3ZE11_9EUKA</name>
<accession>A0A7S3ZE11</accession>
<protein>
    <submittedName>
        <fullName evidence="2">Uncharacterized protein</fullName>
    </submittedName>
</protein>
<gene>
    <name evidence="2" type="ORF">LGLO00237_LOCUS32375</name>
</gene>
<feature type="region of interest" description="Disordered" evidence="1">
    <location>
        <begin position="78"/>
        <end position="119"/>
    </location>
</feature>
<dbReference type="AlphaFoldDB" id="A0A7S3ZE11"/>
<sequence>MMGQRLYSSASPEGPGEQALGQNNENHANKAKIAKEKIHGGAQKRRMRIGTDDDDDGGTPIMLDWVSKSQQRLIDKFLFNRRRGSKSGGNKRNRQDANDGRMLELDSSFFGDTSDAVSR</sequence>
<feature type="compositionally biased region" description="Polar residues" evidence="1">
    <location>
        <begin position="1"/>
        <end position="11"/>
    </location>
</feature>
<proteinExistence type="predicted"/>
<organism evidence="2">
    <name type="scientific">Lotharella globosa</name>
    <dbReference type="NCBI Taxonomy" id="91324"/>
    <lineage>
        <taxon>Eukaryota</taxon>
        <taxon>Sar</taxon>
        <taxon>Rhizaria</taxon>
        <taxon>Cercozoa</taxon>
        <taxon>Chlorarachniophyceae</taxon>
        <taxon>Lotharella</taxon>
    </lineage>
</organism>
<feature type="region of interest" description="Disordered" evidence="1">
    <location>
        <begin position="1"/>
        <end position="62"/>
    </location>
</feature>